<keyword evidence="1" id="KW-1133">Transmembrane helix</keyword>
<dbReference type="SMART" id="SM00257">
    <property type="entry name" value="LysM"/>
    <property type="match status" value="1"/>
</dbReference>
<dbReference type="CDD" id="cd00118">
    <property type="entry name" value="LysM"/>
    <property type="match status" value="1"/>
</dbReference>
<keyword evidence="1" id="KW-0472">Membrane</keyword>
<feature type="transmembrane region" description="Helical" evidence="1">
    <location>
        <begin position="12"/>
        <end position="29"/>
    </location>
</feature>
<dbReference type="Gene3D" id="3.10.350.10">
    <property type="entry name" value="LysM domain"/>
    <property type="match status" value="1"/>
</dbReference>
<organism evidence="3">
    <name type="scientific">marine sediment metagenome</name>
    <dbReference type="NCBI Taxonomy" id="412755"/>
    <lineage>
        <taxon>unclassified sequences</taxon>
        <taxon>metagenomes</taxon>
        <taxon>ecological metagenomes</taxon>
    </lineage>
</organism>
<sequence>MEHVHVKDRWGITLLLFFIVSGLFSFLIYRSSNTIKSEGYVISELQKLERFTEKKDILYNYHSYNEKKVRMIQSGQDKKIEEKPVEKKKGEEEIKKTFIYHEVAQGETLWKIADKYSVSILSLIENNSIENPDLIYSNDILKIQSVL</sequence>
<evidence type="ECO:0000313" key="3">
    <source>
        <dbReference type="EMBL" id="KKM60335.1"/>
    </source>
</evidence>
<proteinExistence type="predicted"/>
<dbReference type="SUPFAM" id="SSF54106">
    <property type="entry name" value="LysM domain"/>
    <property type="match status" value="1"/>
</dbReference>
<name>A0A0F9L8L9_9ZZZZ</name>
<dbReference type="AlphaFoldDB" id="A0A0F9L8L9"/>
<evidence type="ECO:0000256" key="1">
    <source>
        <dbReference type="SAM" id="Phobius"/>
    </source>
</evidence>
<accession>A0A0F9L8L9</accession>
<feature type="domain" description="LysM" evidence="2">
    <location>
        <begin position="99"/>
        <end position="143"/>
    </location>
</feature>
<gene>
    <name evidence="3" type="ORF">LCGC14_1542860</name>
</gene>
<reference evidence="3" key="1">
    <citation type="journal article" date="2015" name="Nature">
        <title>Complex archaea that bridge the gap between prokaryotes and eukaryotes.</title>
        <authorList>
            <person name="Spang A."/>
            <person name="Saw J.H."/>
            <person name="Jorgensen S.L."/>
            <person name="Zaremba-Niedzwiedzka K."/>
            <person name="Martijn J."/>
            <person name="Lind A.E."/>
            <person name="van Eijk R."/>
            <person name="Schleper C."/>
            <person name="Guy L."/>
            <person name="Ettema T.J."/>
        </authorList>
    </citation>
    <scope>NUCLEOTIDE SEQUENCE</scope>
</reference>
<dbReference type="PROSITE" id="PS51782">
    <property type="entry name" value="LYSM"/>
    <property type="match status" value="1"/>
</dbReference>
<protein>
    <recommendedName>
        <fullName evidence="2">LysM domain-containing protein</fullName>
    </recommendedName>
</protein>
<keyword evidence="1" id="KW-0812">Transmembrane</keyword>
<dbReference type="InterPro" id="IPR036779">
    <property type="entry name" value="LysM_dom_sf"/>
</dbReference>
<evidence type="ECO:0000259" key="2">
    <source>
        <dbReference type="PROSITE" id="PS51782"/>
    </source>
</evidence>
<dbReference type="EMBL" id="LAZR01011696">
    <property type="protein sequence ID" value="KKM60335.1"/>
    <property type="molecule type" value="Genomic_DNA"/>
</dbReference>
<dbReference type="InterPro" id="IPR018392">
    <property type="entry name" value="LysM"/>
</dbReference>
<dbReference type="Pfam" id="PF01476">
    <property type="entry name" value="LysM"/>
    <property type="match status" value="1"/>
</dbReference>
<comment type="caution">
    <text evidence="3">The sequence shown here is derived from an EMBL/GenBank/DDBJ whole genome shotgun (WGS) entry which is preliminary data.</text>
</comment>